<evidence type="ECO:0000256" key="3">
    <source>
        <dbReference type="ARBA" id="ARBA00022448"/>
    </source>
</evidence>
<keyword evidence="11 15" id="KW-0472">Membrane</keyword>
<evidence type="ECO:0000256" key="7">
    <source>
        <dbReference type="ARBA" id="ARBA00022729"/>
    </source>
</evidence>
<evidence type="ECO:0000256" key="2">
    <source>
        <dbReference type="ARBA" id="ARBA00007866"/>
    </source>
</evidence>
<keyword evidence="12" id="KW-0564">Palmitate</keyword>
<dbReference type="InterPro" id="IPR006333">
    <property type="entry name" value="Cyt_o_ubiquinol_oxidase_su2"/>
</dbReference>
<evidence type="ECO:0000256" key="6">
    <source>
        <dbReference type="ARBA" id="ARBA00022692"/>
    </source>
</evidence>
<evidence type="ECO:0000256" key="9">
    <source>
        <dbReference type="ARBA" id="ARBA00022989"/>
    </source>
</evidence>
<evidence type="ECO:0000256" key="1">
    <source>
        <dbReference type="ARBA" id="ARBA00004651"/>
    </source>
</evidence>
<keyword evidence="3" id="KW-0813">Transport</keyword>
<keyword evidence="8" id="KW-0249">Electron transport</keyword>
<protein>
    <recommendedName>
        <fullName evidence="14">Ubiquinol oxidase polypeptide II</fullName>
    </recommendedName>
</protein>
<keyword evidence="5" id="KW-0679">Respiratory chain</keyword>
<dbReference type="Pfam" id="PF00116">
    <property type="entry name" value="COX2"/>
    <property type="match status" value="1"/>
</dbReference>
<dbReference type="Gene3D" id="1.10.287.90">
    <property type="match status" value="1"/>
</dbReference>
<name>A0ABN0Y9F0_9CAUL</name>
<evidence type="ECO:0000256" key="13">
    <source>
        <dbReference type="ARBA" id="ARBA00023288"/>
    </source>
</evidence>
<feature type="transmembrane region" description="Helical" evidence="15">
    <location>
        <begin position="37"/>
        <end position="56"/>
    </location>
</feature>
<dbReference type="Proteomes" id="UP001500791">
    <property type="component" value="Unassembled WGS sequence"/>
</dbReference>
<feature type="transmembrane region" description="Helical" evidence="15">
    <location>
        <begin position="113"/>
        <end position="135"/>
    </location>
</feature>
<accession>A0ABN0Y9F0</accession>
<dbReference type="PANTHER" id="PTHR22888">
    <property type="entry name" value="CYTOCHROME C OXIDASE, SUBUNIT II"/>
    <property type="match status" value="1"/>
</dbReference>
<comment type="similarity">
    <text evidence="2">Belongs to the cytochrome c oxidase subunit 2 family.</text>
</comment>
<dbReference type="InterPro" id="IPR011759">
    <property type="entry name" value="Cyt_c_oxidase_su2_TM_dom"/>
</dbReference>
<keyword evidence="10" id="KW-0560">Oxidoreductase</keyword>
<dbReference type="InterPro" id="IPR036257">
    <property type="entry name" value="Cyt_c_oxidase_su2_TM_sf"/>
</dbReference>
<evidence type="ECO:0000256" key="4">
    <source>
        <dbReference type="ARBA" id="ARBA00022475"/>
    </source>
</evidence>
<dbReference type="SUPFAM" id="SSF81464">
    <property type="entry name" value="Cytochrome c oxidase subunit II-like, transmembrane region"/>
    <property type="match status" value="1"/>
</dbReference>
<dbReference type="InterPro" id="IPR034227">
    <property type="entry name" value="CuRO_UO_II"/>
</dbReference>
<proteinExistence type="inferred from homology"/>
<dbReference type="SUPFAM" id="SSF49503">
    <property type="entry name" value="Cupredoxins"/>
    <property type="match status" value="1"/>
</dbReference>
<sequence>MSRIRQWSYGAGAMTETVPDHPVSLARRVMTSRRLRPLALAPIMAALAGCEAVVLAPAGDIAIQQRDLLVFSVLLMLIVIVPVMVLTVWFAWKYRASNKAVEKEHDPDWDHSTHLELVIWAVPLLIIICLGAVTWTGTHLLDPYRPLDRIDENQAVTEDHKTLQVEVVAMDWKWLFIYPEYGIATVNELVAPVDRPIRFHITATGVMNSFYIPAMAGQIYAMPGMETKLHAVINRPGDYVGFSANYSGDGFSNMRFAARGVDDAGFDQWVAKVRAAGQALDRDTYLELEKPSEKVPVTYYNSVDAMLFNAVVNMCVTPGKMCMGEMMDIDRKGGLGLAAVSNTWPLVYDKFARRGDAVFGSGESYVMQVCTPLEAERAAIEANLRRQQNARTLERADPFNRLTGAALAAPGKVPEAVAVNAAQAGPQTLPAVAASLTPASQS</sequence>
<feature type="domain" description="Cytochrome oxidase subunit II transmembrane region profile" evidence="17">
    <location>
        <begin position="46"/>
        <end position="145"/>
    </location>
</feature>
<comment type="caution">
    <text evidence="18">The sequence shown here is derived from an EMBL/GenBank/DDBJ whole genome shotgun (WGS) entry which is preliminary data.</text>
</comment>
<dbReference type="Pfam" id="PF06481">
    <property type="entry name" value="COX_ARM"/>
    <property type="match status" value="1"/>
</dbReference>
<evidence type="ECO:0000256" key="5">
    <source>
        <dbReference type="ARBA" id="ARBA00022660"/>
    </source>
</evidence>
<evidence type="ECO:0000313" key="19">
    <source>
        <dbReference type="Proteomes" id="UP001500791"/>
    </source>
</evidence>
<dbReference type="InterPro" id="IPR010514">
    <property type="entry name" value="COX_ARM"/>
</dbReference>
<evidence type="ECO:0000256" key="8">
    <source>
        <dbReference type="ARBA" id="ARBA00022982"/>
    </source>
</evidence>
<keyword evidence="9 15" id="KW-1133">Transmembrane helix</keyword>
<dbReference type="InterPro" id="IPR008972">
    <property type="entry name" value="Cupredoxin"/>
</dbReference>
<evidence type="ECO:0000256" key="14">
    <source>
        <dbReference type="ARBA" id="ARBA00030198"/>
    </source>
</evidence>
<keyword evidence="4" id="KW-1003">Cell membrane</keyword>
<keyword evidence="13" id="KW-0449">Lipoprotein</keyword>
<evidence type="ECO:0000256" key="11">
    <source>
        <dbReference type="ARBA" id="ARBA00023136"/>
    </source>
</evidence>
<evidence type="ECO:0000256" key="12">
    <source>
        <dbReference type="ARBA" id="ARBA00023139"/>
    </source>
</evidence>
<dbReference type="PANTHER" id="PTHR22888:SF18">
    <property type="entry name" value="CYTOCHROME BO(3) UBIQUINOL OXIDASE SUBUNIT 2"/>
    <property type="match status" value="1"/>
</dbReference>
<evidence type="ECO:0000256" key="15">
    <source>
        <dbReference type="SAM" id="Phobius"/>
    </source>
</evidence>
<dbReference type="NCBIfam" id="TIGR01433">
    <property type="entry name" value="CyoA"/>
    <property type="match status" value="1"/>
</dbReference>
<evidence type="ECO:0000313" key="18">
    <source>
        <dbReference type="EMBL" id="GAA0387848.1"/>
    </source>
</evidence>
<evidence type="ECO:0000256" key="10">
    <source>
        <dbReference type="ARBA" id="ARBA00023002"/>
    </source>
</evidence>
<dbReference type="EMBL" id="BAAAEJ010000005">
    <property type="protein sequence ID" value="GAA0387848.1"/>
    <property type="molecule type" value="Genomic_DNA"/>
</dbReference>
<comment type="subcellular location">
    <subcellularLocation>
        <location evidence="1">Cell membrane</location>
        <topology evidence="1">Multi-pass membrane protein</topology>
    </subcellularLocation>
</comment>
<dbReference type="Gene3D" id="2.60.40.420">
    <property type="entry name" value="Cupredoxins - blue copper proteins"/>
    <property type="match status" value="1"/>
</dbReference>
<feature type="transmembrane region" description="Helical" evidence="15">
    <location>
        <begin position="68"/>
        <end position="92"/>
    </location>
</feature>
<dbReference type="InterPro" id="IPR045187">
    <property type="entry name" value="CcO_II"/>
</dbReference>
<keyword evidence="6 15" id="KW-0812">Transmembrane</keyword>
<evidence type="ECO:0000259" key="16">
    <source>
        <dbReference type="PROSITE" id="PS50857"/>
    </source>
</evidence>
<keyword evidence="7" id="KW-0732">Signal</keyword>
<dbReference type="PROSITE" id="PS50999">
    <property type="entry name" value="COX2_TM"/>
    <property type="match status" value="1"/>
</dbReference>
<reference evidence="18 19" key="1">
    <citation type="journal article" date="2019" name="Int. J. Syst. Evol. Microbiol.">
        <title>The Global Catalogue of Microorganisms (GCM) 10K type strain sequencing project: providing services to taxonomists for standard genome sequencing and annotation.</title>
        <authorList>
            <consortium name="The Broad Institute Genomics Platform"/>
            <consortium name="The Broad Institute Genome Sequencing Center for Infectious Disease"/>
            <person name="Wu L."/>
            <person name="Ma J."/>
        </authorList>
    </citation>
    <scope>NUCLEOTIDE SEQUENCE [LARGE SCALE GENOMIC DNA]</scope>
    <source>
        <strain evidence="18 19">JCM 13476</strain>
    </source>
</reference>
<evidence type="ECO:0000259" key="17">
    <source>
        <dbReference type="PROSITE" id="PS50999"/>
    </source>
</evidence>
<dbReference type="PROSITE" id="PS50857">
    <property type="entry name" value="COX2_CUA"/>
    <property type="match status" value="1"/>
</dbReference>
<dbReference type="InterPro" id="IPR002429">
    <property type="entry name" value="CcO_II-like_C"/>
</dbReference>
<organism evidence="18 19">
    <name type="scientific">Brevundimonas terrae</name>
    <dbReference type="NCBI Taxonomy" id="363631"/>
    <lineage>
        <taxon>Bacteria</taxon>
        <taxon>Pseudomonadati</taxon>
        <taxon>Pseudomonadota</taxon>
        <taxon>Alphaproteobacteria</taxon>
        <taxon>Caulobacterales</taxon>
        <taxon>Caulobacteraceae</taxon>
        <taxon>Brevundimonas</taxon>
    </lineage>
</organism>
<keyword evidence="19" id="KW-1185">Reference proteome</keyword>
<dbReference type="CDD" id="cd04212">
    <property type="entry name" value="CuRO_UO_II"/>
    <property type="match status" value="1"/>
</dbReference>
<feature type="domain" description="Cytochrome oxidase subunit II copper A binding" evidence="16">
    <location>
        <begin position="160"/>
        <end position="272"/>
    </location>
</feature>
<gene>
    <name evidence="18" type="primary">cyoA</name>
    <name evidence="18" type="ORF">GCM10009093_13250</name>
</gene>